<dbReference type="PROSITE" id="PS51708">
    <property type="entry name" value="CHAD"/>
    <property type="match status" value="1"/>
</dbReference>
<evidence type="ECO:0000313" key="4">
    <source>
        <dbReference type="Proteomes" id="UP001199054"/>
    </source>
</evidence>
<dbReference type="EMBL" id="JAJAUY010000017">
    <property type="protein sequence ID" value="MCB5179173.1"/>
    <property type="molecule type" value="Genomic_DNA"/>
</dbReference>
<dbReference type="PANTHER" id="PTHR39339">
    <property type="entry name" value="SLR1444 PROTEIN"/>
    <property type="match status" value="1"/>
</dbReference>
<protein>
    <submittedName>
        <fullName evidence="3">CYTH and CHAD domain-containing protein</fullName>
    </submittedName>
</protein>
<dbReference type="RefSeq" id="WP_226725987.1">
    <property type="nucleotide sequence ID" value="NZ_JAJAUY010000017.1"/>
</dbReference>
<feature type="domain" description="CHAD" evidence="2">
    <location>
        <begin position="213"/>
        <end position="498"/>
    </location>
</feature>
<proteinExistence type="predicted"/>
<evidence type="ECO:0000313" key="3">
    <source>
        <dbReference type="EMBL" id="MCB5179173.1"/>
    </source>
</evidence>
<evidence type="ECO:0000259" key="2">
    <source>
        <dbReference type="PROSITE" id="PS51708"/>
    </source>
</evidence>
<keyword evidence="4" id="KW-1185">Reference proteome</keyword>
<dbReference type="Proteomes" id="UP001199054">
    <property type="component" value="Unassembled WGS sequence"/>
</dbReference>
<evidence type="ECO:0000259" key="1">
    <source>
        <dbReference type="PROSITE" id="PS51707"/>
    </source>
</evidence>
<dbReference type="InterPro" id="IPR038186">
    <property type="entry name" value="CHAD_dom_sf"/>
</dbReference>
<dbReference type="Gene3D" id="1.40.20.10">
    <property type="entry name" value="CHAD domain"/>
    <property type="match status" value="1"/>
</dbReference>
<dbReference type="SMART" id="SM00880">
    <property type="entry name" value="CHAD"/>
    <property type="match status" value="1"/>
</dbReference>
<dbReference type="Gene3D" id="2.40.320.10">
    <property type="entry name" value="Hypothetical Protein Pfu-838710-001"/>
    <property type="match status" value="1"/>
</dbReference>
<dbReference type="Pfam" id="PF05235">
    <property type="entry name" value="CHAD"/>
    <property type="match status" value="1"/>
</dbReference>
<feature type="domain" description="CYTH" evidence="1">
    <location>
        <begin position="5"/>
        <end position="202"/>
    </location>
</feature>
<gene>
    <name evidence="3" type="ORF">LG632_07200</name>
</gene>
<dbReference type="SMART" id="SM01118">
    <property type="entry name" value="CYTH"/>
    <property type="match status" value="1"/>
</dbReference>
<comment type="caution">
    <text evidence="3">The sequence shown here is derived from an EMBL/GenBank/DDBJ whole genome shotgun (WGS) entry which is preliminary data.</text>
</comment>
<dbReference type="Pfam" id="PF01928">
    <property type="entry name" value="CYTH"/>
    <property type="match status" value="1"/>
</dbReference>
<dbReference type="CDD" id="cd07374">
    <property type="entry name" value="CYTH-like_Pase"/>
    <property type="match status" value="1"/>
</dbReference>
<dbReference type="SUPFAM" id="SSF55154">
    <property type="entry name" value="CYTH-like phosphatases"/>
    <property type="match status" value="1"/>
</dbReference>
<dbReference type="InterPro" id="IPR033469">
    <property type="entry name" value="CYTH-like_dom_sf"/>
</dbReference>
<name>A0ABS8B3I1_9ACTN</name>
<reference evidence="3 4" key="1">
    <citation type="submission" date="2021-10" db="EMBL/GenBank/DDBJ databases">
        <title>Streptomyces sp. strain SMC 277, a novel streptomycete isolated from soil.</title>
        <authorList>
            <person name="Chanama M."/>
        </authorList>
    </citation>
    <scope>NUCLEOTIDE SEQUENCE [LARGE SCALE GENOMIC DNA]</scope>
    <source>
        <strain evidence="3 4">SMC 277</strain>
    </source>
</reference>
<dbReference type="InterPro" id="IPR023577">
    <property type="entry name" value="CYTH_domain"/>
</dbReference>
<dbReference type="InterPro" id="IPR007899">
    <property type="entry name" value="CHAD_dom"/>
</dbReference>
<organism evidence="3 4">
    <name type="scientific">Streptomyces antimicrobicus</name>
    <dbReference type="NCBI Taxonomy" id="2883108"/>
    <lineage>
        <taxon>Bacteria</taxon>
        <taxon>Bacillati</taxon>
        <taxon>Actinomycetota</taxon>
        <taxon>Actinomycetes</taxon>
        <taxon>Kitasatosporales</taxon>
        <taxon>Streptomycetaceae</taxon>
        <taxon>Streptomyces</taxon>
    </lineage>
</organism>
<dbReference type="PROSITE" id="PS51707">
    <property type="entry name" value="CYTH"/>
    <property type="match status" value="1"/>
</dbReference>
<accession>A0ABS8B3I1</accession>
<sequence length="501" mass="53742">MADIKREIERKFEFTKPKAAGRGVPDLTGTAGIAAVLDQGTVDLDAVYYDTPDGRLAADGLTLRRRTGGADAGWHLKLPVSPGVRDEVRAELSDTVPRGLAALVRSRVRGQELGPQVRLLSSRKVSHLLDADGALLAELSTDTVIAEREDASAGWTEVEVELADGVGPELLDAVEKAFKKGGLKVSGAPSKLARALAETGGEPAPRPEPGLDSASAGAAVLAYLRAQRDALVAQDPAVRRDLPDSVHQMRVATRRLRSAFKTYRKVLDREATDPLGAELKWLAGELGVDRDQEVLMERFQGHLDGVPRTLLLGPVRGRLRIWNTTRRAGSRKRVLAALDSRRHLDLLDALDALLADPPLLPAAGGSARPVLTRAVRRDLRRLSRRVDAALALEPGSARDVALHEARKAAKRARYAAEAAAAVLGSPAKDLAKAVKSVQTTLGEHQDSVVAREALRLLAVQANGAGESSFTWGLLYAREEALAERCERELPGIWAEASAVTL</sequence>
<dbReference type="PANTHER" id="PTHR39339:SF1">
    <property type="entry name" value="CHAD DOMAIN-CONTAINING PROTEIN"/>
    <property type="match status" value="1"/>
</dbReference>